<dbReference type="InterPro" id="IPR018712">
    <property type="entry name" value="Tle1-like_cat"/>
</dbReference>
<evidence type="ECO:0000313" key="2">
    <source>
        <dbReference type="EMBL" id="EEF23670.1"/>
    </source>
</evidence>
<reference evidence="3" key="1">
    <citation type="journal article" date="2010" name="Nat. Biotechnol.">
        <title>Draft genome sequence of the oilseed species Ricinus communis.</title>
        <authorList>
            <person name="Chan A.P."/>
            <person name="Crabtree J."/>
            <person name="Zhao Q."/>
            <person name="Lorenzi H."/>
            <person name="Orvis J."/>
            <person name="Puiu D."/>
            <person name="Melake-Berhan A."/>
            <person name="Jones K.M."/>
            <person name="Redman J."/>
            <person name="Chen G."/>
            <person name="Cahoon E.B."/>
            <person name="Gedil M."/>
            <person name="Stanke M."/>
            <person name="Haas B.J."/>
            <person name="Wortman J.R."/>
            <person name="Fraser-Liggett C.M."/>
            <person name="Ravel J."/>
            <person name="Rabinowicz P.D."/>
        </authorList>
    </citation>
    <scope>NUCLEOTIDE SEQUENCE [LARGE SCALE GENOMIC DNA]</scope>
    <source>
        <strain evidence="3">cv. Hale</strain>
    </source>
</reference>
<dbReference type="Pfam" id="PF09994">
    <property type="entry name" value="T6SS_Tle1-like_cat"/>
    <property type="match status" value="1"/>
</dbReference>
<name>B9TKE4_RICCO</name>
<dbReference type="PANTHER" id="PTHR33840:SF1">
    <property type="entry name" value="TLE1 PHOSPHOLIPASE DOMAIN-CONTAINING PROTEIN"/>
    <property type="match status" value="1"/>
</dbReference>
<dbReference type="Proteomes" id="UP000008311">
    <property type="component" value="Unassembled WGS sequence"/>
</dbReference>
<evidence type="ECO:0000259" key="1">
    <source>
        <dbReference type="Pfam" id="PF09994"/>
    </source>
</evidence>
<keyword evidence="3" id="KW-1185">Reference proteome</keyword>
<dbReference type="InParanoid" id="B9TKE4"/>
<dbReference type="EMBL" id="EQ985158">
    <property type="protein sequence ID" value="EEF23670.1"/>
    <property type="molecule type" value="Genomic_DNA"/>
</dbReference>
<protein>
    <recommendedName>
        <fullName evidence="1">T6SS Phospholipase effector Tle1-like catalytic domain-containing protein</fullName>
    </recommendedName>
</protein>
<dbReference type="PANTHER" id="PTHR33840">
    <property type="match status" value="1"/>
</dbReference>
<organism evidence="2 3">
    <name type="scientific">Ricinus communis</name>
    <name type="common">Castor bean</name>
    <dbReference type="NCBI Taxonomy" id="3988"/>
    <lineage>
        <taxon>Eukaryota</taxon>
        <taxon>Viridiplantae</taxon>
        <taxon>Streptophyta</taxon>
        <taxon>Embryophyta</taxon>
        <taxon>Tracheophyta</taxon>
        <taxon>Spermatophyta</taxon>
        <taxon>Magnoliopsida</taxon>
        <taxon>eudicotyledons</taxon>
        <taxon>Gunneridae</taxon>
        <taxon>Pentapetalae</taxon>
        <taxon>rosids</taxon>
        <taxon>fabids</taxon>
        <taxon>Malpighiales</taxon>
        <taxon>Euphorbiaceae</taxon>
        <taxon>Acalyphoideae</taxon>
        <taxon>Acalypheae</taxon>
        <taxon>Ricinus</taxon>
    </lineage>
</organism>
<feature type="non-terminal residue" evidence="2">
    <location>
        <position position="330"/>
    </location>
</feature>
<sequence length="330" mass="36785">MRWSNPARLWRAAQALVNNDVPNYAIYISGVGTPFNDTATDWMDEKLMTLQDEVLGLGTGAGGTRRMDYGEARVNARLRAVLAQSAAKLNLSIPSYITKGKPPNIKDLAKALERHGLITIINLSIFGFSRGAALARAFTNEMLKQTSRGSDGILRYNGVPIRFNFMGLFDTVASFGVAAKNVDMPFDEKDLVVSPMVERCVHYVAAHELRFSFPVDLIRKDGKLMPNWTETVYPGAHSDVGGGYDPICQGISNNYARIPMRDMMREAVKSGVRLLDYDDIEKYSKGLFVERFEVKTETFIAYKKYMSAIGSHEAVEQAVTTHMKALYSAW</sequence>
<dbReference type="AlphaFoldDB" id="B9TKE4"/>
<gene>
    <name evidence="2" type="ORF">RCOM_1821030</name>
</gene>
<proteinExistence type="predicted"/>
<accession>B9TKE4</accession>
<evidence type="ECO:0000313" key="3">
    <source>
        <dbReference type="Proteomes" id="UP000008311"/>
    </source>
</evidence>
<dbReference type="eggNOG" id="ENOG502R8U8">
    <property type="taxonomic scope" value="Eukaryota"/>
</dbReference>
<feature type="domain" description="T6SS Phospholipase effector Tle1-like catalytic" evidence="1">
    <location>
        <begin position="161"/>
        <end position="266"/>
    </location>
</feature>